<evidence type="ECO:0000313" key="4">
    <source>
        <dbReference type="Proteomes" id="UP000050961"/>
    </source>
</evidence>
<dbReference type="GO" id="GO:0005996">
    <property type="term" value="P:monosaccharide metabolic process"/>
    <property type="evidence" value="ECO:0007669"/>
    <property type="project" value="InterPro"/>
</dbReference>
<dbReference type="STRING" id="1423806.FD15_GL000176"/>
<keyword evidence="1 3" id="KW-0413">Isomerase</keyword>
<dbReference type="PANTHER" id="PTHR36120:SF1">
    <property type="entry name" value="L-FUCOSE ISOMERASE C-TERMINAL DOMAIN-CONTAINING PROTEIN"/>
    <property type="match status" value="1"/>
</dbReference>
<dbReference type="AlphaFoldDB" id="A0A023CZ64"/>
<comment type="caution">
    <text evidence="3">The sequence shown here is derived from an EMBL/GenBank/DDBJ whole genome shotgun (WGS) entry which is preliminary data.</text>
</comment>
<keyword evidence="2" id="KW-0119">Carbohydrate metabolism</keyword>
<reference evidence="3 4" key="1">
    <citation type="journal article" date="2015" name="Genome Announc.">
        <title>Expanding the biotechnology potential of lactobacilli through comparative genomics of 213 strains and associated genera.</title>
        <authorList>
            <person name="Sun Z."/>
            <person name="Harris H.M."/>
            <person name="McCann A."/>
            <person name="Guo C."/>
            <person name="Argimon S."/>
            <person name="Zhang W."/>
            <person name="Yang X."/>
            <person name="Jeffery I.B."/>
            <person name="Cooney J.C."/>
            <person name="Kagawa T.F."/>
            <person name="Liu W."/>
            <person name="Song Y."/>
            <person name="Salvetti E."/>
            <person name="Wrobel A."/>
            <person name="Rasinkangas P."/>
            <person name="Parkhill J."/>
            <person name="Rea M.C."/>
            <person name="O'Sullivan O."/>
            <person name="Ritari J."/>
            <person name="Douillard F.P."/>
            <person name="Paul Ross R."/>
            <person name="Yang R."/>
            <person name="Briner A.E."/>
            <person name="Felis G.E."/>
            <person name="de Vos W.M."/>
            <person name="Barrangou R."/>
            <person name="Klaenhammer T.R."/>
            <person name="Caufield P.W."/>
            <person name="Cui Y."/>
            <person name="Zhang H."/>
            <person name="O'Toole P.W."/>
        </authorList>
    </citation>
    <scope>NUCLEOTIDE SEQUENCE [LARGE SCALE GENOMIC DNA]</scope>
    <source>
        <strain evidence="3 4">DSM 21376</strain>
    </source>
</reference>
<dbReference type="eggNOG" id="COG2407">
    <property type="taxonomic scope" value="Bacteria"/>
</dbReference>
<evidence type="ECO:0000256" key="1">
    <source>
        <dbReference type="ARBA" id="ARBA00023235"/>
    </source>
</evidence>
<evidence type="ECO:0000313" key="3">
    <source>
        <dbReference type="EMBL" id="KRN06628.1"/>
    </source>
</evidence>
<dbReference type="GO" id="GO:0005737">
    <property type="term" value="C:cytoplasm"/>
    <property type="evidence" value="ECO:0007669"/>
    <property type="project" value="InterPro"/>
</dbReference>
<dbReference type="SUPFAM" id="SSF53743">
    <property type="entry name" value="FucI/AraA N-terminal and middle domains"/>
    <property type="match status" value="1"/>
</dbReference>
<protein>
    <submittedName>
        <fullName evidence="3">L-fucose isomerase</fullName>
    </submittedName>
</protein>
<dbReference type="Proteomes" id="UP000050961">
    <property type="component" value="Unassembled WGS sequence"/>
</dbReference>
<proteinExistence type="predicted"/>
<sequence>MIAYFLKKRLQKMGDVVMTDKIKLGFAPTRRNIFSADSAIDFANRTRQKLNELEIDYVDITNINDDGLLYDEAGRKQISAKFKAENIDGLFLPHCNFGTEYECARLAKDLNVPVLLWGPDKEGPNEEGIRLRDAQCGLFATGKVLRRFNVPFTYIKNSDVNSADFKRGVQDFVRVCNVVKVFRHTRILQIGPRPFDFWTTMVNEGELLEKFNIQLSPIPLTELVQEFKRVSKKQTEKVEAVVQKIEKAAQIEVDKQDLEKIAVLKIALRNLCEQYSCNAGAIQCWTALQDEIGILPYAAEAFLQDEGLPITCETDIHGAISILINEAATLGEQRALFADWTVRHPQNKNAELLQHLGVFPLSIAGTKPILPREHFVFKYPGSVSFEAQMGDLTMCRFDGDHGEYSLLLGNAKCVPGPYNQGSYVWVEVQNLNRLEQKLVYGPYIHHVAGVYADVVPIIAEACKYIGIKADFYDREMTERVEDYWAGNLESVFPEIGGSQNE</sequence>
<organism evidence="3 4">
    <name type="scientific">Liquorilactobacillus sucicola DSM 21376 = JCM 15457</name>
    <dbReference type="NCBI Taxonomy" id="1423806"/>
    <lineage>
        <taxon>Bacteria</taxon>
        <taxon>Bacillati</taxon>
        <taxon>Bacillota</taxon>
        <taxon>Bacilli</taxon>
        <taxon>Lactobacillales</taxon>
        <taxon>Lactobacillaceae</taxon>
        <taxon>Liquorilactobacillus</taxon>
    </lineage>
</organism>
<dbReference type="CDD" id="cd00578">
    <property type="entry name" value="L-fuc_L-ara-isomerases"/>
    <property type="match status" value="1"/>
</dbReference>
<keyword evidence="4" id="KW-1185">Reference proteome</keyword>
<evidence type="ECO:0000256" key="2">
    <source>
        <dbReference type="ARBA" id="ARBA00023277"/>
    </source>
</evidence>
<dbReference type="InterPro" id="IPR009015">
    <property type="entry name" value="Fucose_isomerase_N/cen_sf"/>
</dbReference>
<name>A0A023CZ64_9LACO</name>
<dbReference type="PATRIC" id="fig|1423806.3.peg.179"/>
<dbReference type="PANTHER" id="PTHR36120">
    <property type="entry name" value="FUCOSE ISOMERASE"/>
    <property type="match status" value="1"/>
</dbReference>
<accession>A0A023CZ64</accession>
<dbReference type="EMBL" id="AYZF01000008">
    <property type="protein sequence ID" value="KRN06628.1"/>
    <property type="molecule type" value="Genomic_DNA"/>
</dbReference>
<dbReference type="GO" id="GO:0016861">
    <property type="term" value="F:intramolecular oxidoreductase activity, interconverting aldoses and ketoses"/>
    <property type="evidence" value="ECO:0007669"/>
    <property type="project" value="InterPro"/>
</dbReference>
<gene>
    <name evidence="3" type="ORF">FD15_GL000176</name>
</gene>